<dbReference type="EMBL" id="LGIA01000211">
    <property type="protein sequence ID" value="KOH42778.1"/>
    <property type="molecule type" value="Genomic_DNA"/>
</dbReference>
<gene>
    <name evidence="1" type="ORF">NC99_43920</name>
</gene>
<protein>
    <submittedName>
        <fullName evidence="1">Uncharacterized protein</fullName>
    </submittedName>
</protein>
<reference evidence="2" key="1">
    <citation type="submission" date="2015-07" db="EMBL/GenBank/DDBJ databases">
        <title>Genome sequencing of Sunxiuqinia dokdonensis strain SK.</title>
        <authorList>
            <person name="Ahn S."/>
            <person name="Kim B.-C."/>
        </authorList>
    </citation>
    <scope>NUCLEOTIDE SEQUENCE [LARGE SCALE GENOMIC DNA]</scope>
    <source>
        <strain evidence="2">SK</strain>
    </source>
</reference>
<accession>A0A0L8V343</accession>
<name>A0A0L8V343_9BACT</name>
<sequence length="47" mass="5269">MPFCLCTFDFSGTKSAGYLNKIGKKGLEIGDIELNFKNEKHASHCFK</sequence>
<dbReference type="Proteomes" id="UP000036958">
    <property type="component" value="Unassembled WGS sequence"/>
</dbReference>
<comment type="caution">
    <text evidence="1">The sequence shown here is derived from an EMBL/GenBank/DDBJ whole genome shotgun (WGS) entry which is preliminary data.</text>
</comment>
<keyword evidence="2" id="KW-1185">Reference proteome</keyword>
<evidence type="ECO:0000313" key="1">
    <source>
        <dbReference type="EMBL" id="KOH42778.1"/>
    </source>
</evidence>
<evidence type="ECO:0000313" key="2">
    <source>
        <dbReference type="Proteomes" id="UP000036958"/>
    </source>
</evidence>
<proteinExistence type="predicted"/>
<dbReference type="AlphaFoldDB" id="A0A0L8V343"/>
<organism evidence="1 2">
    <name type="scientific">Sunxiuqinia dokdonensis</name>
    <dbReference type="NCBI Taxonomy" id="1409788"/>
    <lineage>
        <taxon>Bacteria</taxon>
        <taxon>Pseudomonadati</taxon>
        <taxon>Bacteroidota</taxon>
        <taxon>Bacteroidia</taxon>
        <taxon>Marinilabiliales</taxon>
        <taxon>Prolixibacteraceae</taxon>
        <taxon>Sunxiuqinia</taxon>
    </lineage>
</organism>
<dbReference type="STRING" id="1409788.NC99_43920"/>